<evidence type="ECO:0000313" key="2">
    <source>
        <dbReference type="Proteomes" id="UP001054945"/>
    </source>
</evidence>
<comment type="caution">
    <text evidence="1">The sequence shown here is derived from an EMBL/GenBank/DDBJ whole genome shotgun (WGS) entry which is preliminary data.</text>
</comment>
<dbReference type="Proteomes" id="UP001054945">
    <property type="component" value="Unassembled WGS sequence"/>
</dbReference>
<organism evidence="1 2">
    <name type="scientific">Caerostris extrusa</name>
    <name type="common">Bark spider</name>
    <name type="synonym">Caerostris bankana</name>
    <dbReference type="NCBI Taxonomy" id="172846"/>
    <lineage>
        <taxon>Eukaryota</taxon>
        <taxon>Metazoa</taxon>
        <taxon>Ecdysozoa</taxon>
        <taxon>Arthropoda</taxon>
        <taxon>Chelicerata</taxon>
        <taxon>Arachnida</taxon>
        <taxon>Araneae</taxon>
        <taxon>Araneomorphae</taxon>
        <taxon>Entelegynae</taxon>
        <taxon>Araneoidea</taxon>
        <taxon>Araneidae</taxon>
        <taxon>Caerostris</taxon>
    </lineage>
</organism>
<accession>A0AAV4MHZ2</accession>
<dbReference type="EMBL" id="BPLR01019761">
    <property type="protein sequence ID" value="GIX71523.1"/>
    <property type="molecule type" value="Genomic_DNA"/>
</dbReference>
<keyword evidence="2" id="KW-1185">Reference proteome</keyword>
<gene>
    <name evidence="1" type="ORF">CEXT_6701</name>
</gene>
<proteinExistence type="predicted"/>
<sequence>MSSVQTFLFHILYSQNCHPKVFAGFVYSPVGEPNYRLNRSQKGKRWCSGKVLLRLQTNKRVLAERCFRHDDSQLRSFLRVFGIKFTATVFIRFSNGYEKGWVGVELSSTPLMPRDASRFGPYDGFICVRDCYPRHISVPTPFLPMKIIR</sequence>
<name>A0AAV4MHZ2_CAEEX</name>
<dbReference type="AlphaFoldDB" id="A0AAV4MHZ2"/>
<reference evidence="1 2" key="1">
    <citation type="submission" date="2021-06" db="EMBL/GenBank/DDBJ databases">
        <title>Caerostris extrusa draft genome.</title>
        <authorList>
            <person name="Kono N."/>
            <person name="Arakawa K."/>
        </authorList>
    </citation>
    <scope>NUCLEOTIDE SEQUENCE [LARGE SCALE GENOMIC DNA]</scope>
</reference>
<protein>
    <submittedName>
        <fullName evidence="1">Uncharacterized protein</fullName>
    </submittedName>
</protein>
<evidence type="ECO:0000313" key="1">
    <source>
        <dbReference type="EMBL" id="GIX71523.1"/>
    </source>
</evidence>